<evidence type="ECO:0000256" key="2">
    <source>
        <dbReference type="SAM" id="SignalP"/>
    </source>
</evidence>
<accession>A0ABV3CV81</accession>
<proteinExistence type="predicted"/>
<keyword evidence="2" id="KW-0732">Signal</keyword>
<evidence type="ECO:0008006" key="5">
    <source>
        <dbReference type="Google" id="ProtNLM"/>
    </source>
</evidence>
<comment type="caution">
    <text evidence="3">The sequence shown here is derived from an EMBL/GenBank/DDBJ whole genome shotgun (WGS) entry which is preliminary data.</text>
</comment>
<dbReference type="PROSITE" id="PS51257">
    <property type="entry name" value="PROKAR_LIPOPROTEIN"/>
    <property type="match status" value="1"/>
</dbReference>
<feature type="compositionally biased region" description="Low complexity" evidence="1">
    <location>
        <begin position="39"/>
        <end position="53"/>
    </location>
</feature>
<dbReference type="Proteomes" id="UP001551210">
    <property type="component" value="Unassembled WGS sequence"/>
</dbReference>
<dbReference type="RefSeq" id="WP_359206638.1">
    <property type="nucleotide sequence ID" value="NZ_JBEZAM010000013.1"/>
</dbReference>
<feature type="chain" id="PRO_5045295968" description="Secreted protein" evidence="2">
    <location>
        <begin position="31"/>
        <end position="193"/>
    </location>
</feature>
<gene>
    <name evidence="3" type="ORF">AB0A76_13010</name>
</gene>
<evidence type="ECO:0000313" key="3">
    <source>
        <dbReference type="EMBL" id="MEU7294109.1"/>
    </source>
</evidence>
<evidence type="ECO:0000256" key="1">
    <source>
        <dbReference type="SAM" id="MobiDB-lite"/>
    </source>
</evidence>
<reference evidence="3 4" key="1">
    <citation type="submission" date="2024-06" db="EMBL/GenBank/DDBJ databases">
        <title>The Natural Products Discovery Center: Release of the First 8490 Sequenced Strains for Exploring Actinobacteria Biosynthetic Diversity.</title>
        <authorList>
            <person name="Kalkreuter E."/>
            <person name="Kautsar S.A."/>
            <person name="Yang D."/>
            <person name="Bader C.D."/>
            <person name="Teijaro C.N."/>
            <person name="Fluegel L."/>
            <person name="Davis C.M."/>
            <person name="Simpson J.R."/>
            <person name="Lauterbach L."/>
            <person name="Steele A.D."/>
            <person name="Gui C."/>
            <person name="Meng S."/>
            <person name="Li G."/>
            <person name="Viehrig K."/>
            <person name="Ye F."/>
            <person name="Su P."/>
            <person name="Kiefer A.F."/>
            <person name="Nichols A."/>
            <person name="Cepeda A.J."/>
            <person name="Yan W."/>
            <person name="Fan B."/>
            <person name="Jiang Y."/>
            <person name="Adhikari A."/>
            <person name="Zheng C.-J."/>
            <person name="Schuster L."/>
            <person name="Cowan T.M."/>
            <person name="Smanski M.J."/>
            <person name="Chevrette M.G."/>
            <person name="De Carvalho L.P.S."/>
            <person name="Shen B."/>
        </authorList>
    </citation>
    <scope>NUCLEOTIDE SEQUENCE [LARGE SCALE GENOMIC DNA]</scope>
    <source>
        <strain evidence="3 4">NPDC045705</strain>
    </source>
</reference>
<keyword evidence="4" id="KW-1185">Reference proteome</keyword>
<feature type="region of interest" description="Disordered" evidence="1">
    <location>
        <begin position="32"/>
        <end position="62"/>
    </location>
</feature>
<feature type="signal peptide" evidence="2">
    <location>
        <begin position="1"/>
        <end position="30"/>
    </location>
</feature>
<organism evidence="3 4">
    <name type="scientific">Streptomyces exfoliatus</name>
    <name type="common">Streptomyces hydrogenans</name>
    <dbReference type="NCBI Taxonomy" id="1905"/>
    <lineage>
        <taxon>Bacteria</taxon>
        <taxon>Bacillati</taxon>
        <taxon>Actinomycetota</taxon>
        <taxon>Actinomycetes</taxon>
        <taxon>Kitasatosporales</taxon>
        <taxon>Streptomycetaceae</taxon>
        <taxon>Streptomyces</taxon>
    </lineage>
</organism>
<protein>
    <recommendedName>
        <fullName evidence="5">Secreted protein</fullName>
    </recommendedName>
</protein>
<dbReference type="EMBL" id="JBEZAM010000013">
    <property type="protein sequence ID" value="MEU7294109.1"/>
    <property type="molecule type" value="Genomic_DNA"/>
</dbReference>
<sequence>MSVRYAWNRRGAVAVVAVASVALFVTGCGAEEKPKADKPAATTAAPPKGEATEGSQPVEEPTETLVVLTGKKGLELAINSAERDAGGFLTVKGRLKNTSGTVLVLPAEMRGDETEVVKHGKSLGGATLVDSVGKKRYYVLRDTDGRPLTTSALDSLGPGKSTAVFMQFPAPPASTTEVSFQLPTFEPATLKLS</sequence>
<evidence type="ECO:0000313" key="4">
    <source>
        <dbReference type="Proteomes" id="UP001551210"/>
    </source>
</evidence>
<name>A0ABV3CV81_STREX</name>